<evidence type="ECO:0000313" key="2">
    <source>
        <dbReference type="EMBL" id="MBO0450552.1"/>
    </source>
</evidence>
<dbReference type="InterPro" id="IPR022496">
    <property type="entry name" value="T6A_TsaB"/>
</dbReference>
<dbReference type="NCBIfam" id="TIGR03725">
    <property type="entry name" value="T6A_YeaZ"/>
    <property type="match status" value="1"/>
</dbReference>
<accession>A0ABS3HAS9</accession>
<dbReference type="Proteomes" id="UP000664256">
    <property type="component" value="Unassembled WGS sequence"/>
</dbReference>
<dbReference type="Pfam" id="PF00814">
    <property type="entry name" value="TsaD"/>
    <property type="match status" value="1"/>
</dbReference>
<dbReference type="Gene3D" id="3.30.420.40">
    <property type="match status" value="2"/>
</dbReference>
<dbReference type="CDD" id="cd24032">
    <property type="entry name" value="ASKHA_NBD_TsaB"/>
    <property type="match status" value="1"/>
</dbReference>
<feature type="domain" description="Gcp-like" evidence="1">
    <location>
        <begin position="31"/>
        <end position="224"/>
    </location>
</feature>
<dbReference type="InterPro" id="IPR043129">
    <property type="entry name" value="ATPase_NBD"/>
</dbReference>
<organism evidence="2 3">
    <name type="scientific">Candidatus Enterococcus myersii</name>
    <dbReference type="NCBI Taxonomy" id="2815322"/>
    <lineage>
        <taxon>Bacteria</taxon>
        <taxon>Bacillati</taxon>
        <taxon>Bacillota</taxon>
        <taxon>Bacilli</taxon>
        <taxon>Lactobacillales</taxon>
        <taxon>Enterococcaceae</taxon>
        <taxon>Enterococcus</taxon>
    </lineage>
</organism>
<comment type="caution">
    <text evidence="2">The sequence shown here is derived from an EMBL/GenBank/DDBJ whole genome shotgun (WGS) entry which is preliminary data.</text>
</comment>
<dbReference type="RefSeq" id="WP_206905710.1">
    <property type="nucleotide sequence ID" value="NZ_JAFLVT010000020.1"/>
</dbReference>
<reference evidence="2 3" key="1">
    <citation type="submission" date="2021-03" db="EMBL/GenBank/DDBJ databases">
        <title>Enterococcal diversity collection.</title>
        <authorList>
            <person name="Gilmore M.S."/>
            <person name="Schwartzman J."/>
            <person name="Van Tyne D."/>
            <person name="Martin M."/>
            <person name="Earl A.M."/>
            <person name="Manson A.L."/>
            <person name="Straub T."/>
            <person name="Salamzade R."/>
            <person name="Saavedra J."/>
            <person name="Lebreton F."/>
            <person name="Prichula J."/>
            <person name="Schaufler K."/>
            <person name="Gaca A."/>
            <person name="Sgardioli B."/>
            <person name="Wagenaar J."/>
            <person name="Strong T."/>
        </authorList>
    </citation>
    <scope>NUCLEOTIDE SEQUENCE [LARGE SCALE GENOMIC DNA]</scope>
    <source>
        <strain evidence="2 3">MJM12</strain>
    </source>
</reference>
<dbReference type="InterPro" id="IPR000905">
    <property type="entry name" value="Gcp-like_dom"/>
</dbReference>
<evidence type="ECO:0000313" key="3">
    <source>
        <dbReference type="Proteomes" id="UP000664256"/>
    </source>
</evidence>
<dbReference type="SUPFAM" id="SSF53067">
    <property type="entry name" value="Actin-like ATPase domain"/>
    <property type="match status" value="2"/>
</dbReference>
<dbReference type="PANTHER" id="PTHR11735:SF11">
    <property type="entry name" value="TRNA THREONYLCARBAMOYLADENOSINE BIOSYNTHESIS PROTEIN TSAB"/>
    <property type="match status" value="1"/>
</dbReference>
<gene>
    <name evidence="2" type="primary">tsaB</name>
    <name evidence="2" type="ORF">JZO76_13630</name>
</gene>
<dbReference type="EMBL" id="JAFLVT010000020">
    <property type="protein sequence ID" value="MBO0450552.1"/>
    <property type="molecule type" value="Genomic_DNA"/>
</dbReference>
<dbReference type="PANTHER" id="PTHR11735">
    <property type="entry name" value="TRNA N6-ADENOSINE THREONYLCARBAMOYLTRANSFERASE"/>
    <property type="match status" value="1"/>
</dbReference>
<sequence>MKILAFDTSNKTLTVSVMAENIVLGEITTNVNKNHSVTLMPAIAELMEKVALTPQEIERIVVAQGPGSYTGLRIGVTTAKTLADTLHCELVGVSSLALIAASCRNYAGVIVPLFDARRNNVYTGLYQWVADELQMIQADRHMALADLLVQLKNEHDILFVGEDVAKFAAEISESLPTAKINKISHWQLPSGAVLAELGAKKAPVTNIDTFSPLYLKRVEAEEKWLAAHKDWSGDENYVEKI</sequence>
<keyword evidence="3" id="KW-1185">Reference proteome</keyword>
<evidence type="ECO:0000259" key="1">
    <source>
        <dbReference type="Pfam" id="PF00814"/>
    </source>
</evidence>
<protein>
    <submittedName>
        <fullName evidence="2">tRNA (Adenosine(37)-N6)-threonylcarbamoyltransferase complex dimerization subunit type 1 TsaB</fullName>
    </submittedName>
</protein>
<name>A0ABS3HAS9_9ENTE</name>
<proteinExistence type="predicted"/>